<dbReference type="AlphaFoldDB" id="A0A6N3EBG1"/>
<evidence type="ECO:0000313" key="1">
    <source>
        <dbReference type="EMBL" id="VYU37234.1"/>
    </source>
</evidence>
<name>A0A6N3EBG1_9FIRM</name>
<dbReference type="EMBL" id="CACRUX010000067">
    <property type="protein sequence ID" value="VYU37234.1"/>
    <property type="molecule type" value="Genomic_DNA"/>
</dbReference>
<gene>
    <name evidence="1" type="ORF">VRLFYP33_01868</name>
</gene>
<proteinExistence type="predicted"/>
<accession>A0A6N3EBG1</accession>
<reference evidence="1" key="1">
    <citation type="submission" date="2019-11" db="EMBL/GenBank/DDBJ databases">
        <authorList>
            <person name="Feng L."/>
        </authorList>
    </citation>
    <scope>NUCLEOTIDE SEQUENCE</scope>
    <source>
        <strain evidence="1">VrattiLFYP33</strain>
    </source>
</reference>
<sequence length="142" mass="16037">MPELKGKDLKLFQDVTVSDIDGEGNVIDLDVLKPDTTDKVDHYTYIDGKWTGPEPVQLTGDGNMDDNIMPINSIDFSKVTQIYKIADEKAKAIEQGQVNKSVIYEFDVDAHMYRAHIHIEGAREKYTGIFDANGNLLMMRKD</sequence>
<organism evidence="1">
    <name type="scientific">Veillonella ratti</name>
    <dbReference type="NCBI Taxonomy" id="103892"/>
    <lineage>
        <taxon>Bacteria</taxon>
        <taxon>Bacillati</taxon>
        <taxon>Bacillota</taxon>
        <taxon>Negativicutes</taxon>
        <taxon>Veillonellales</taxon>
        <taxon>Veillonellaceae</taxon>
        <taxon>Veillonella</taxon>
    </lineage>
</organism>
<protein>
    <submittedName>
        <fullName evidence="1">Uncharacterized protein</fullName>
    </submittedName>
</protein>